<organism evidence="2 3">
    <name type="scientific">Ophiophagus hannah</name>
    <name type="common">King cobra</name>
    <name type="synonym">Naja hannah</name>
    <dbReference type="NCBI Taxonomy" id="8665"/>
    <lineage>
        <taxon>Eukaryota</taxon>
        <taxon>Metazoa</taxon>
        <taxon>Chordata</taxon>
        <taxon>Craniata</taxon>
        <taxon>Vertebrata</taxon>
        <taxon>Euteleostomi</taxon>
        <taxon>Lepidosauria</taxon>
        <taxon>Squamata</taxon>
        <taxon>Bifurcata</taxon>
        <taxon>Unidentata</taxon>
        <taxon>Episquamata</taxon>
        <taxon>Toxicofera</taxon>
        <taxon>Serpentes</taxon>
        <taxon>Colubroidea</taxon>
        <taxon>Elapidae</taxon>
        <taxon>Elapinae</taxon>
        <taxon>Ophiophagus</taxon>
    </lineage>
</organism>
<dbReference type="EMBL" id="AZIM01002999">
    <property type="protein sequence ID" value="ETE62921.1"/>
    <property type="molecule type" value="Genomic_DNA"/>
</dbReference>
<dbReference type="InterPro" id="IPR053054">
    <property type="entry name" value="DNA_repair-scaffolding"/>
</dbReference>
<dbReference type="InterPro" id="IPR028032">
    <property type="entry name" value="DUF4503"/>
</dbReference>
<dbReference type="GO" id="GO:0000228">
    <property type="term" value="C:nuclear chromosome"/>
    <property type="evidence" value="ECO:0007669"/>
    <property type="project" value="TreeGrafter"/>
</dbReference>
<evidence type="ECO:0000313" key="3">
    <source>
        <dbReference type="Proteomes" id="UP000018936"/>
    </source>
</evidence>
<dbReference type="PANTHER" id="PTHR34347:SF1">
    <property type="entry name" value="DNA REPAIR-SCAFFOLDING PROTEIN"/>
    <property type="match status" value="1"/>
</dbReference>
<dbReference type="GO" id="GO:0005654">
    <property type="term" value="C:nucleoplasm"/>
    <property type="evidence" value="ECO:0007669"/>
    <property type="project" value="TreeGrafter"/>
</dbReference>
<proteinExistence type="predicted"/>
<dbReference type="AlphaFoldDB" id="V8NLR6"/>
<accession>V8NLR6</accession>
<dbReference type="PANTHER" id="PTHR34347">
    <property type="entry name" value="DNA REPAIR-SCAFFOLDING PROTEIN SPIDR"/>
    <property type="match status" value="1"/>
</dbReference>
<dbReference type="GO" id="GO:0000724">
    <property type="term" value="P:double-strand break repair via homologous recombination"/>
    <property type="evidence" value="ECO:0007669"/>
    <property type="project" value="TreeGrafter"/>
</dbReference>
<gene>
    <name evidence="2" type="ORF">L345_11322</name>
</gene>
<evidence type="ECO:0000259" key="1">
    <source>
        <dbReference type="Pfam" id="PF14951"/>
    </source>
</evidence>
<feature type="non-terminal residue" evidence="2">
    <location>
        <position position="1"/>
    </location>
</feature>
<dbReference type="Proteomes" id="UP000018936">
    <property type="component" value="Unassembled WGS sequence"/>
</dbReference>
<sequence length="514" mass="57720">MGEREHINMQKLFLQNENIPVILNTYFSQKVTLKESTDMSTDMDKPLLQDPVLVKRNVSLAGIFNLSDIKDNCSLIPTVNQISCSNMKISKSTENCFNTESKVSVITLNDSLLDAVEMQGTTESTAIQVQVVIQRVYYLIVEDGFRCHPHGSNPPQNMAPFLKSDLQNLRLCLLVQDIYGIFSEIQLPVLCSSSQLIEQYRKKWEGKCCRVSRLKILRRVTRGRTLGLFSLIDRLWPPLQVPGKRQGNKAYVTANQLPPSFCYILAASADYIDADEREQLSNLYFPPAVHCLEEIYQEMGSASSDQRQFWLFVTDFSLQRESEIYSGTPRTLPVSVASSCVIDVEVMEAFKSSSPCIVFFKDAMYGNGKIICIERTVLLLQKPLLCRAAGADITELTGPVKLDYLDSTTQINSICTVRELLYCSHCCEVVTSPVFKMHLEIFLNCQSQSKSTVKIKLLQKSISSLLESATMDDGSYEVTSVLRKEVGFLNCYVQSLTSHPSSCIGLEEIVLSEA</sequence>
<feature type="domain" description="DUF4503" evidence="1">
    <location>
        <begin position="303"/>
        <end position="418"/>
    </location>
</feature>
<reference evidence="2 3" key="1">
    <citation type="journal article" date="2013" name="Proc. Natl. Acad. Sci. U.S.A.">
        <title>The king cobra genome reveals dynamic gene evolution and adaptation in the snake venom system.</title>
        <authorList>
            <person name="Vonk F.J."/>
            <person name="Casewell N.R."/>
            <person name="Henkel C.V."/>
            <person name="Heimberg A.M."/>
            <person name="Jansen H.J."/>
            <person name="McCleary R.J."/>
            <person name="Kerkkamp H.M."/>
            <person name="Vos R.A."/>
            <person name="Guerreiro I."/>
            <person name="Calvete J.J."/>
            <person name="Wuster W."/>
            <person name="Woods A.E."/>
            <person name="Logan J.M."/>
            <person name="Harrison R.A."/>
            <person name="Castoe T.A."/>
            <person name="de Koning A.P."/>
            <person name="Pollock D.D."/>
            <person name="Yandell M."/>
            <person name="Calderon D."/>
            <person name="Renjifo C."/>
            <person name="Currier R.B."/>
            <person name="Salgado D."/>
            <person name="Pla D."/>
            <person name="Sanz L."/>
            <person name="Hyder A.S."/>
            <person name="Ribeiro J.M."/>
            <person name="Arntzen J.W."/>
            <person name="van den Thillart G.E."/>
            <person name="Boetzer M."/>
            <person name="Pirovano W."/>
            <person name="Dirks R.P."/>
            <person name="Spaink H.P."/>
            <person name="Duboule D."/>
            <person name="McGlinn E."/>
            <person name="Kini R.M."/>
            <person name="Richardson M.K."/>
        </authorList>
    </citation>
    <scope>NUCLEOTIDE SEQUENCE</scope>
    <source>
        <tissue evidence="2">Blood</tissue>
    </source>
</reference>
<protein>
    <recommendedName>
        <fullName evidence="1">DUF4503 domain-containing protein</fullName>
    </recommendedName>
</protein>
<evidence type="ECO:0000313" key="2">
    <source>
        <dbReference type="EMBL" id="ETE62921.1"/>
    </source>
</evidence>
<dbReference type="OrthoDB" id="1914453at2759"/>
<feature type="domain" description="DUF4503" evidence="1">
    <location>
        <begin position="176"/>
        <end position="299"/>
    </location>
</feature>
<name>V8NLR6_OPHHA</name>
<dbReference type="GO" id="GO:0070202">
    <property type="term" value="P:regulation of establishment of protein localization to chromosome"/>
    <property type="evidence" value="ECO:0007669"/>
    <property type="project" value="TreeGrafter"/>
</dbReference>
<comment type="caution">
    <text evidence="2">The sequence shown here is derived from an EMBL/GenBank/DDBJ whole genome shotgun (WGS) entry which is preliminary data.</text>
</comment>
<dbReference type="Pfam" id="PF14951">
    <property type="entry name" value="DUF4503"/>
    <property type="match status" value="2"/>
</dbReference>
<keyword evidence="3" id="KW-1185">Reference proteome</keyword>